<accession>A0A223KWT1</accession>
<dbReference type="AlphaFoldDB" id="A0A223KWT1"/>
<keyword evidence="5" id="KW-1185">Reference proteome</keyword>
<evidence type="ECO:0000259" key="2">
    <source>
        <dbReference type="PROSITE" id="PS51109"/>
    </source>
</evidence>
<dbReference type="EMBL" id="CP018866">
    <property type="protein sequence ID" value="AST93911.1"/>
    <property type="molecule type" value="Genomic_DNA"/>
</dbReference>
<feature type="domain" description="G5" evidence="2">
    <location>
        <begin position="286"/>
        <end position="366"/>
    </location>
</feature>
<dbReference type="PROSITE" id="PS51109">
    <property type="entry name" value="G5"/>
    <property type="match status" value="1"/>
</dbReference>
<sequence length="495" mass="54605">MISHIKTLYNTYRKKLNNIKPIDYKLINIAKKGVISTVAVATLTLGVYTAHASQSSIGTIYHVYVNGERIGSVDDTSILENALDSKIDAEQKNFKQLELTIGNQVSFIPETTFRPNAENESTVKKAVDQVEVKANASAIVIDGEPIVYLASEEVAEEVIKQLKLDFVSEEELQELELRKSLEEELPKLQENETRLLDVVMTEKVSVLSKEILPKEILSTEEAVTYLKKGTLEEQTYEVAAGDVLGSIAQDHGLTTAELLDLNNDISEDSLLRIGDELNVTAFKPFIHIVVMKEMRVTEEVPYKQQVEEDSNMLKGETKVKQKGENGEKSIHSVVTLENGKTVSTEIKEEKVTKEAVDQIVLKGTKVIPSRGNGTLAWPASGGYISSKMGYRWGRMHNGIDIARPSNYTIKAADNGVVEFAGYDGAFGNKVIINHQNGLKTLYAHLSSISVSKGQTVAQGQQIGVMGSTGHSTGIHLHFEVHQNGVVRDPLQFLNR</sequence>
<dbReference type="Pfam" id="PF07501">
    <property type="entry name" value="G5"/>
    <property type="match status" value="1"/>
</dbReference>
<dbReference type="PROSITE" id="PS51782">
    <property type="entry name" value="LYSM"/>
    <property type="match status" value="1"/>
</dbReference>
<dbReference type="InterPro" id="IPR018392">
    <property type="entry name" value="LysM"/>
</dbReference>
<reference evidence="4 5" key="1">
    <citation type="submission" date="2016-12" db="EMBL/GenBank/DDBJ databases">
        <title>The whole genome sequencing and assembly of Bacillus cohnii DSM 6307T strain.</title>
        <authorList>
            <person name="Lee Y.-J."/>
            <person name="Yi H."/>
            <person name="Bahn Y.-S."/>
            <person name="Kim J.F."/>
            <person name="Lee D.-W."/>
        </authorList>
    </citation>
    <scope>NUCLEOTIDE SEQUENCE [LARGE SCALE GENOMIC DNA]</scope>
    <source>
        <strain evidence="4 5">DSM 6307</strain>
    </source>
</reference>
<dbReference type="STRING" id="1314751.GCA_001591425_01264"/>
<dbReference type="SMART" id="SM00257">
    <property type="entry name" value="LysM"/>
    <property type="match status" value="1"/>
</dbReference>
<dbReference type="PANTHER" id="PTHR21666:SF270">
    <property type="entry name" value="MUREIN HYDROLASE ACTIVATOR ENVC"/>
    <property type="match status" value="1"/>
</dbReference>
<name>A0A223KWT1_9BACI</name>
<dbReference type="SUPFAM" id="SSF51261">
    <property type="entry name" value="Duplicated hybrid motif"/>
    <property type="match status" value="1"/>
</dbReference>
<organism evidence="4 5">
    <name type="scientific">Sutcliffiella cohnii</name>
    <dbReference type="NCBI Taxonomy" id="33932"/>
    <lineage>
        <taxon>Bacteria</taxon>
        <taxon>Bacillati</taxon>
        <taxon>Bacillota</taxon>
        <taxon>Bacilli</taxon>
        <taxon>Bacillales</taxon>
        <taxon>Bacillaceae</taxon>
        <taxon>Sutcliffiella</taxon>
    </lineage>
</organism>
<dbReference type="Gene3D" id="2.20.230.10">
    <property type="entry name" value="Resuscitation-promoting factor rpfb"/>
    <property type="match status" value="1"/>
</dbReference>
<dbReference type="Gene3D" id="3.10.350.10">
    <property type="entry name" value="LysM domain"/>
    <property type="match status" value="1"/>
</dbReference>
<gene>
    <name evidence="4" type="ORF">BC6307_22845</name>
</gene>
<dbReference type="InterPro" id="IPR050570">
    <property type="entry name" value="Cell_wall_metabolism_enzyme"/>
</dbReference>
<dbReference type="SUPFAM" id="SSF54106">
    <property type="entry name" value="LysM domain"/>
    <property type="match status" value="1"/>
</dbReference>
<evidence type="ECO:0000256" key="1">
    <source>
        <dbReference type="ARBA" id="ARBA00022729"/>
    </source>
</evidence>
<dbReference type="GO" id="GO:0004222">
    <property type="term" value="F:metalloendopeptidase activity"/>
    <property type="evidence" value="ECO:0007669"/>
    <property type="project" value="TreeGrafter"/>
</dbReference>
<dbReference type="InterPro" id="IPR036779">
    <property type="entry name" value="LysM_dom_sf"/>
</dbReference>
<dbReference type="Gene3D" id="2.70.70.10">
    <property type="entry name" value="Glucose Permease (Domain IIA)"/>
    <property type="match status" value="1"/>
</dbReference>
<dbReference type="PANTHER" id="PTHR21666">
    <property type="entry name" value="PEPTIDASE-RELATED"/>
    <property type="match status" value="1"/>
</dbReference>
<dbReference type="InterPro" id="IPR011055">
    <property type="entry name" value="Dup_hybrid_motif"/>
</dbReference>
<dbReference type="InterPro" id="IPR011098">
    <property type="entry name" value="G5_dom"/>
</dbReference>
<dbReference type="RefSeq" id="WP_084380264.1">
    <property type="nucleotide sequence ID" value="NZ_CP018866.1"/>
</dbReference>
<dbReference type="CDD" id="cd12797">
    <property type="entry name" value="M23_peptidase"/>
    <property type="match status" value="1"/>
</dbReference>
<dbReference type="Pfam" id="PF01476">
    <property type="entry name" value="LysM"/>
    <property type="match status" value="1"/>
</dbReference>
<evidence type="ECO:0000313" key="5">
    <source>
        <dbReference type="Proteomes" id="UP000215224"/>
    </source>
</evidence>
<dbReference type="KEGG" id="bcoh:BC6307_22845"/>
<dbReference type="Proteomes" id="UP000215224">
    <property type="component" value="Chromosome"/>
</dbReference>
<protein>
    <submittedName>
        <fullName evidence="4">Peptidase M23</fullName>
    </submittedName>
</protein>
<dbReference type="CDD" id="cd00118">
    <property type="entry name" value="LysM"/>
    <property type="match status" value="1"/>
</dbReference>
<dbReference type="InterPro" id="IPR016047">
    <property type="entry name" value="M23ase_b-sheet_dom"/>
</dbReference>
<proteinExistence type="predicted"/>
<evidence type="ECO:0000259" key="3">
    <source>
        <dbReference type="PROSITE" id="PS51782"/>
    </source>
</evidence>
<evidence type="ECO:0000313" key="4">
    <source>
        <dbReference type="EMBL" id="AST93911.1"/>
    </source>
</evidence>
<feature type="domain" description="LysM" evidence="3">
    <location>
        <begin position="234"/>
        <end position="279"/>
    </location>
</feature>
<dbReference type="SMART" id="SM01208">
    <property type="entry name" value="G5"/>
    <property type="match status" value="1"/>
</dbReference>
<keyword evidence="1" id="KW-0732">Signal</keyword>
<dbReference type="Pfam" id="PF01551">
    <property type="entry name" value="Peptidase_M23"/>
    <property type="match status" value="1"/>
</dbReference>